<evidence type="ECO:0008006" key="5">
    <source>
        <dbReference type="Google" id="ProtNLM"/>
    </source>
</evidence>
<dbReference type="Proteomes" id="UP000708208">
    <property type="component" value="Unassembled WGS sequence"/>
</dbReference>
<dbReference type="PANTHER" id="PTHR44252">
    <property type="entry name" value="D-ERYTHRULOSE REDUCTASE"/>
    <property type="match status" value="1"/>
</dbReference>
<dbReference type="EMBL" id="CAJVCH010533205">
    <property type="protein sequence ID" value="CAG7824539.1"/>
    <property type="molecule type" value="Genomic_DNA"/>
</dbReference>
<dbReference type="OrthoDB" id="1393670at2759"/>
<dbReference type="GO" id="GO:0005997">
    <property type="term" value="P:xylulose metabolic process"/>
    <property type="evidence" value="ECO:0007669"/>
    <property type="project" value="TreeGrafter"/>
</dbReference>
<keyword evidence="2" id="KW-0521">NADP</keyword>
<accession>A0A8J2LK06</accession>
<reference evidence="3" key="1">
    <citation type="submission" date="2021-06" db="EMBL/GenBank/DDBJ databases">
        <authorList>
            <person name="Hodson N. C."/>
            <person name="Mongue J. A."/>
            <person name="Jaron S. K."/>
        </authorList>
    </citation>
    <scope>NUCLEOTIDE SEQUENCE</scope>
</reference>
<protein>
    <recommendedName>
        <fullName evidence="5">L-xylulose reductase</fullName>
    </recommendedName>
</protein>
<keyword evidence="4" id="KW-1185">Reference proteome</keyword>
<dbReference type="Pfam" id="PF13561">
    <property type="entry name" value="adh_short_C2"/>
    <property type="match status" value="1"/>
</dbReference>
<comment type="similarity">
    <text evidence="1">Belongs to the short-chain dehydrogenases/reductases (SDR) family.</text>
</comment>
<dbReference type="GO" id="GO:0006006">
    <property type="term" value="P:glucose metabolic process"/>
    <property type="evidence" value="ECO:0007669"/>
    <property type="project" value="TreeGrafter"/>
</dbReference>
<sequence length="249" mass="26985">MSVTISFSGKKVLVTGAGSGIGRALCKRLHVDGAKVYALSKSPEKLESLREECPGIETICVDLESWDATREALKDLEVVDCLVNNAALATEENFMNTTPDNFDKIINVNVKSVINTSQIVVQKMIDNNQGGSIVNISSLGSRFPVRTATSYALSKASLDMLTKSMAVEFGPKNIRVNGVNPGIIMTPMGKQFYEKEPGISVMNRVLGRTPLGRLCEVDEVLNTVLFLLSDAAPMIHGEQIFLDGAYSHC</sequence>
<comment type="caution">
    <text evidence="3">The sequence shown here is derived from an EMBL/GenBank/DDBJ whole genome shotgun (WGS) entry which is preliminary data.</text>
</comment>
<name>A0A8J2LK06_9HEXA</name>
<gene>
    <name evidence="3" type="ORF">AFUS01_LOCUS34690</name>
</gene>
<dbReference type="AlphaFoldDB" id="A0A8J2LK06"/>
<dbReference type="InterPro" id="IPR002347">
    <property type="entry name" value="SDR_fam"/>
</dbReference>
<evidence type="ECO:0000313" key="4">
    <source>
        <dbReference type="Proteomes" id="UP000708208"/>
    </source>
</evidence>
<dbReference type="FunFam" id="3.40.50.720:FF:000084">
    <property type="entry name" value="Short-chain dehydrogenase reductase"/>
    <property type="match status" value="1"/>
</dbReference>
<dbReference type="GO" id="GO:0050038">
    <property type="term" value="F:L-xylulose reductase (NADPH) activity"/>
    <property type="evidence" value="ECO:0007669"/>
    <property type="project" value="TreeGrafter"/>
</dbReference>
<evidence type="ECO:0000313" key="3">
    <source>
        <dbReference type="EMBL" id="CAG7824539.1"/>
    </source>
</evidence>
<dbReference type="InterPro" id="IPR051737">
    <property type="entry name" value="L-xylulose/Carbonyl_redctase"/>
</dbReference>
<organism evidence="3 4">
    <name type="scientific">Allacma fusca</name>
    <dbReference type="NCBI Taxonomy" id="39272"/>
    <lineage>
        <taxon>Eukaryota</taxon>
        <taxon>Metazoa</taxon>
        <taxon>Ecdysozoa</taxon>
        <taxon>Arthropoda</taxon>
        <taxon>Hexapoda</taxon>
        <taxon>Collembola</taxon>
        <taxon>Symphypleona</taxon>
        <taxon>Sminthuridae</taxon>
        <taxon>Allacma</taxon>
    </lineage>
</organism>
<proteinExistence type="inferred from homology"/>
<dbReference type="GO" id="GO:0004090">
    <property type="term" value="F:carbonyl reductase (NADPH) activity"/>
    <property type="evidence" value="ECO:0007669"/>
    <property type="project" value="TreeGrafter"/>
</dbReference>
<dbReference type="PANTHER" id="PTHR44252:SF3">
    <property type="entry name" value="D-ERYTHRULOSE REDUCTASE-RELATED"/>
    <property type="match status" value="1"/>
</dbReference>
<evidence type="ECO:0000256" key="1">
    <source>
        <dbReference type="ARBA" id="ARBA00006484"/>
    </source>
</evidence>
<evidence type="ECO:0000256" key="2">
    <source>
        <dbReference type="ARBA" id="ARBA00022857"/>
    </source>
</evidence>